<dbReference type="Gene3D" id="3.40.190.290">
    <property type="match status" value="1"/>
</dbReference>
<comment type="caution">
    <text evidence="6">The sequence shown here is derived from an EMBL/GenBank/DDBJ whole genome shotgun (WGS) entry which is preliminary data.</text>
</comment>
<dbReference type="EMBL" id="JACHKZ010000008">
    <property type="protein sequence ID" value="MBB6577606.1"/>
    <property type="molecule type" value="Genomic_DNA"/>
</dbReference>
<gene>
    <name evidence="6" type="ORF">HNP33_001663</name>
</gene>
<dbReference type="Pfam" id="PF00126">
    <property type="entry name" value="HTH_1"/>
    <property type="match status" value="1"/>
</dbReference>
<dbReference type="GO" id="GO:0003677">
    <property type="term" value="F:DNA binding"/>
    <property type="evidence" value="ECO:0007669"/>
    <property type="project" value="UniProtKB-KW"/>
</dbReference>
<keyword evidence="2" id="KW-0805">Transcription regulation</keyword>
<dbReference type="PANTHER" id="PTHR30419">
    <property type="entry name" value="HTH-TYPE TRANSCRIPTIONAL REGULATOR YBHD"/>
    <property type="match status" value="1"/>
</dbReference>
<evidence type="ECO:0000256" key="1">
    <source>
        <dbReference type="ARBA" id="ARBA00009437"/>
    </source>
</evidence>
<dbReference type="InterPro" id="IPR005119">
    <property type="entry name" value="LysR_subst-bd"/>
</dbReference>
<sequence length="301" mass="32292">MRFDLQDLRLFVHTVESGTITQGAERSHITLASASERIRGMEAVLGTALLSRSKRGVLPTDAGAVLLPHARRMLLQVEQMAGDMQAFGQGLGTRIELLANTSAISEHLIAPLGAFMQANPLLRLELRECTSDAIARALLDGEADLGVLSNAAPSGALHTQTWRADPLVLMGPAPLLEGLPADIQLPHLKDLPLLGLLPQHALQQLIATQALQAGVGLRYRARAPHLDALCDWAAMGLGAALVPQAAAQRCVERWPHAPLRILPVAAQWAARHLMLACRNPEQLPAHAQQLWAFLAELPASG</sequence>
<feature type="domain" description="HTH lysR-type" evidence="5">
    <location>
        <begin position="3"/>
        <end position="60"/>
    </location>
</feature>
<dbReference type="SUPFAM" id="SSF53850">
    <property type="entry name" value="Periplasmic binding protein-like II"/>
    <property type="match status" value="1"/>
</dbReference>
<name>A0ABR6REN6_9BURK</name>
<dbReference type="InterPro" id="IPR000847">
    <property type="entry name" value="LysR_HTH_N"/>
</dbReference>
<dbReference type="Gene3D" id="1.10.10.10">
    <property type="entry name" value="Winged helix-like DNA-binding domain superfamily/Winged helix DNA-binding domain"/>
    <property type="match status" value="1"/>
</dbReference>
<dbReference type="InterPro" id="IPR050950">
    <property type="entry name" value="HTH-type_LysR_regulators"/>
</dbReference>
<evidence type="ECO:0000256" key="2">
    <source>
        <dbReference type="ARBA" id="ARBA00023015"/>
    </source>
</evidence>
<proteinExistence type="inferred from homology"/>
<reference evidence="6 7" key="1">
    <citation type="submission" date="2020-08" db="EMBL/GenBank/DDBJ databases">
        <title>Functional genomics of gut bacteria from endangered species of beetles.</title>
        <authorList>
            <person name="Carlos-Shanley C."/>
        </authorList>
    </citation>
    <scope>NUCLEOTIDE SEQUENCE [LARGE SCALE GENOMIC DNA]</scope>
    <source>
        <strain evidence="6 7">S00124</strain>
    </source>
</reference>
<evidence type="ECO:0000313" key="7">
    <source>
        <dbReference type="Proteomes" id="UP000562492"/>
    </source>
</evidence>
<keyword evidence="7" id="KW-1185">Reference proteome</keyword>
<dbReference type="InterPro" id="IPR036388">
    <property type="entry name" value="WH-like_DNA-bd_sf"/>
</dbReference>
<keyword evidence="3 6" id="KW-0238">DNA-binding</keyword>
<evidence type="ECO:0000313" key="6">
    <source>
        <dbReference type="EMBL" id="MBB6577606.1"/>
    </source>
</evidence>
<dbReference type="PROSITE" id="PS50931">
    <property type="entry name" value="HTH_LYSR"/>
    <property type="match status" value="1"/>
</dbReference>
<protein>
    <submittedName>
        <fullName evidence="6">DNA-binding transcriptional LysR family regulator</fullName>
    </submittedName>
</protein>
<accession>A0ABR6REN6</accession>
<evidence type="ECO:0000256" key="4">
    <source>
        <dbReference type="ARBA" id="ARBA00023163"/>
    </source>
</evidence>
<comment type="similarity">
    <text evidence="1">Belongs to the LysR transcriptional regulatory family.</text>
</comment>
<organism evidence="6 7">
    <name type="scientific">Comamonas odontotermitis</name>
    <dbReference type="NCBI Taxonomy" id="379895"/>
    <lineage>
        <taxon>Bacteria</taxon>
        <taxon>Pseudomonadati</taxon>
        <taxon>Pseudomonadota</taxon>
        <taxon>Betaproteobacteria</taxon>
        <taxon>Burkholderiales</taxon>
        <taxon>Comamonadaceae</taxon>
        <taxon>Comamonas</taxon>
    </lineage>
</organism>
<dbReference type="Pfam" id="PF03466">
    <property type="entry name" value="LysR_substrate"/>
    <property type="match status" value="1"/>
</dbReference>
<dbReference type="Proteomes" id="UP000562492">
    <property type="component" value="Unassembled WGS sequence"/>
</dbReference>
<dbReference type="InterPro" id="IPR036390">
    <property type="entry name" value="WH_DNA-bd_sf"/>
</dbReference>
<evidence type="ECO:0000259" key="5">
    <source>
        <dbReference type="PROSITE" id="PS50931"/>
    </source>
</evidence>
<dbReference type="SUPFAM" id="SSF46785">
    <property type="entry name" value="Winged helix' DNA-binding domain"/>
    <property type="match status" value="1"/>
</dbReference>
<dbReference type="RefSeq" id="WP_184707233.1">
    <property type="nucleotide sequence ID" value="NZ_JACHKZ010000008.1"/>
</dbReference>
<evidence type="ECO:0000256" key="3">
    <source>
        <dbReference type="ARBA" id="ARBA00023125"/>
    </source>
</evidence>
<dbReference type="PANTHER" id="PTHR30419:SF2">
    <property type="entry name" value="LYSR FAMILY TRANSCRIPTIONAL REGULATOR"/>
    <property type="match status" value="1"/>
</dbReference>
<keyword evidence="4" id="KW-0804">Transcription</keyword>